<evidence type="ECO:0000313" key="2">
    <source>
        <dbReference type="Proteomes" id="UP000265715"/>
    </source>
</evidence>
<dbReference type="Proteomes" id="UP000265715">
    <property type="component" value="Unassembled WGS sequence"/>
</dbReference>
<organism evidence="1 2">
    <name type="scientific">Calidithermus terrae</name>
    <dbReference type="NCBI Taxonomy" id="1408545"/>
    <lineage>
        <taxon>Bacteria</taxon>
        <taxon>Thermotogati</taxon>
        <taxon>Deinococcota</taxon>
        <taxon>Deinococci</taxon>
        <taxon>Thermales</taxon>
        <taxon>Thermaceae</taxon>
        <taxon>Calidithermus</taxon>
    </lineage>
</organism>
<sequence length="62" mass="7208">MLTYDKTTGKNELRTGEGRTEVVETTQIVQWGVFEDRGRWPFTTHQEQSWRAERGGSESCFP</sequence>
<gene>
    <name evidence="1" type="ORF">Mterra_00371</name>
</gene>
<evidence type="ECO:0000313" key="1">
    <source>
        <dbReference type="EMBL" id="RIH90485.1"/>
    </source>
</evidence>
<protein>
    <submittedName>
        <fullName evidence="1">Uncharacterized protein</fullName>
    </submittedName>
</protein>
<comment type="caution">
    <text evidence="1">The sequence shown here is derived from an EMBL/GenBank/DDBJ whole genome shotgun (WGS) entry which is preliminary data.</text>
</comment>
<keyword evidence="2" id="KW-1185">Reference proteome</keyword>
<proteinExistence type="predicted"/>
<dbReference type="EMBL" id="QXDL01000008">
    <property type="protein sequence ID" value="RIH90485.1"/>
    <property type="molecule type" value="Genomic_DNA"/>
</dbReference>
<dbReference type="AlphaFoldDB" id="A0A399F3W6"/>
<reference evidence="1 2" key="1">
    <citation type="submission" date="2018-08" db="EMBL/GenBank/DDBJ databases">
        <title>Meiothermus terrae DSM 26712 genome sequencing project.</title>
        <authorList>
            <person name="Da Costa M.S."/>
            <person name="Albuquerque L."/>
            <person name="Raposo P."/>
            <person name="Froufe H.J.C."/>
            <person name="Barroso C.S."/>
            <person name="Egas C."/>
        </authorList>
    </citation>
    <scope>NUCLEOTIDE SEQUENCE [LARGE SCALE GENOMIC DNA]</scope>
    <source>
        <strain evidence="1 2">DSM 26712</strain>
    </source>
</reference>
<accession>A0A399F3W6</accession>
<name>A0A399F3W6_9DEIN</name>